<evidence type="ECO:0000313" key="5">
    <source>
        <dbReference type="EMBL" id="AHJ86188.1"/>
    </source>
</evidence>
<dbReference type="Proteomes" id="UP000169234">
    <property type="component" value="Genome"/>
</dbReference>
<name>A0A0A0PPN4_HCMV</name>
<dbReference type="EMBL" id="KJ361971">
    <property type="protein sequence ID" value="AHJ86188.1"/>
    <property type="molecule type" value="Genomic_DNA"/>
</dbReference>
<dbReference type="InterPro" id="IPR002600">
    <property type="entry name" value="Herpes_UL7"/>
</dbReference>
<gene>
    <name evidence="5" type="primary">UL103</name>
</gene>
<evidence type="ECO:0000256" key="1">
    <source>
        <dbReference type="ARBA" id="ARBA00022580"/>
    </source>
</evidence>
<organism evidence="5 6">
    <name type="scientific">Human cytomegalovirus</name>
    <name type="common">HHV-5</name>
    <name type="synonym">Human herpesvirus 5</name>
    <dbReference type="NCBI Taxonomy" id="10359"/>
    <lineage>
        <taxon>Viruses</taxon>
        <taxon>Duplodnaviria</taxon>
        <taxon>Heunggongvirae</taxon>
        <taxon>Peploviricota</taxon>
        <taxon>Herviviricetes</taxon>
        <taxon>Herpesvirales</taxon>
        <taxon>Orthoherpesviridae</taxon>
        <taxon>Betaherpesvirinae</taxon>
        <taxon>Cytomegalovirus</taxon>
        <taxon>Cytomegalovirus humanbeta5</taxon>
    </lineage>
</organism>
<keyword evidence="2" id="KW-1040">Host Golgi apparatus</keyword>
<evidence type="ECO:0000313" key="6">
    <source>
        <dbReference type="Proteomes" id="UP000169234"/>
    </source>
</evidence>
<proteinExistence type="inferred from homology"/>
<protein>
    <submittedName>
        <fullName evidence="5">Tegument protein UL7</fullName>
    </submittedName>
</protein>
<sequence length="249" mass="28627">MEALMIRGVLEVHTDFTRQNVMIMEPQVLDFTVRGDKLWLHTEHGLLVSMAEYRSELLCTSAFLGYSAVFLLETEDAVTQVRLSDLRLKHRCGIVKADNLLHFALCTVISCVENCNLTRKCLHDLLQYLDAVNVRESFGRLLRHSARRLICSALYLLFEEKEPHIVQYVPATFVLFQQTQHTCLQLVARFFFRLTGQDEAHSFSLKLTERKTVDGWPVGLGLLDVLNANYPNLPSPPKLPPRWERGEEE</sequence>
<keyword evidence="4" id="KW-1035">Host cytoplasm</keyword>
<organismHost>
    <name type="scientific">Homo sapiens</name>
    <name type="common">Human</name>
    <dbReference type="NCBI Taxonomy" id="9606"/>
</organismHost>
<evidence type="ECO:0000256" key="2">
    <source>
        <dbReference type="ARBA" id="ARBA00022812"/>
    </source>
</evidence>
<dbReference type="GO" id="GO:0044423">
    <property type="term" value="C:virion component"/>
    <property type="evidence" value="ECO:0007669"/>
    <property type="project" value="UniProtKB-KW"/>
</dbReference>
<reference evidence="5 6" key="1">
    <citation type="submission" date="2014-01" db="EMBL/GenBank/DDBJ databases">
        <title>Diversity of human cytomegalovirus.</title>
        <authorList>
            <person name="Wilkie G.S."/>
            <person name="Zavattoni M."/>
            <person name="Davison A.J."/>
        </authorList>
    </citation>
    <scope>NUCLEOTIDE SEQUENCE [LARGE SCALE GENOMIC DNA]</scope>
    <source>
        <strain evidence="5">UKNEQAS1</strain>
    </source>
</reference>
<keyword evidence="1" id="KW-0920">Virion tegument</keyword>
<accession>A0A0A0PPN4</accession>
<keyword evidence="3" id="KW-0946">Virion</keyword>
<dbReference type="Pfam" id="PF01677">
    <property type="entry name" value="Herpes_UL7"/>
    <property type="match status" value="1"/>
</dbReference>
<evidence type="ECO:0000256" key="3">
    <source>
        <dbReference type="ARBA" id="ARBA00022844"/>
    </source>
</evidence>
<evidence type="ECO:0000256" key="4">
    <source>
        <dbReference type="ARBA" id="ARBA00023200"/>
    </source>
</evidence>
<dbReference type="HAMAP" id="MF_04038">
    <property type="entry name" value="HSV_CEP1"/>
    <property type="match status" value="1"/>
</dbReference>